<comment type="caution">
    <text evidence="1">The sequence shown here is derived from an EMBL/GenBank/DDBJ whole genome shotgun (WGS) entry which is preliminary data.</text>
</comment>
<name>A0A9W6W884_9ACTN</name>
<dbReference type="Proteomes" id="UP001165079">
    <property type="component" value="Unassembled WGS sequence"/>
</dbReference>
<sequence length="256" mass="27767">MRPVGEVTRGTTNANRLRRMDIWLARRFGRVLRTAEVPLVVDLGYGAAPVTTVELHRRLSRARADIRVVGLEIEPDRVALGEAVARPPGLLFRRGGFELAGLRPLIVRAANVLRQYPEDAVAGAWDLVTGSLAPGGVLVDGTCDELGRLGAWAVVDRAGPRTLTLAADLSTLERPASFAERLPKALIHRNTPGERVHSVLSALDDAWRDAAGFAVFGPRDRWRRAVAASGLPVLEPPARWRDGVITVPWDAVAPGR</sequence>
<evidence type="ECO:0008006" key="3">
    <source>
        <dbReference type="Google" id="ProtNLM"/>
    </source>
</evidence>
<organism evidence="1 2">
    <name type="scientific">Actinorhabdospora filicis</name>
    <dbReference type="NCBI Taxonomy" id="1785913"/>
    <lineage>
        <taxon>Bacteria</taxon>
        <taxon>Bacillati</taxon>
        <taxon>Actinomycetota</taxon>
        <taxon>Actinomycetes</taxon>
        <taxon>Micromonosporales</taxon>
        <taxon>Micromonosporaceae</taxon>
        <taxon>Actinorhabdospora</taxon>
    </lineage>
</organism>
<evidence type="ECO:0000313" key="2">
    <source>
        <dbReference type="Proteomes" id="UP001165079"/>
    </source>
</evidence>
<dbReference type="AlphaFoldDB" id="A0A9W6W884"/>
<reference evidence="1" key="1">
    <citation type="submission" date="2023-03" db="EMBL/GenBank/DDBJ databases">
        <title>Actinorhabdospora filicis NBRC 111898.</title>
        <authorList>
            <person name="Ichikawa N."/>
            <person name="Sato H."/>
            <person name="Tonouchi N."/>
        </authorList>
    </citation>
    <scope>NUCLEOTIDE SEQUENCE</scope>
    <source>
        <strain evidence="1">NBRC 111898</strain>
    </source>
</reference>
<keyword evidence="2" id="KW-1185">Reference proteome</keyword>
<proteinExistence type="predicted"/>
<dbReference type="InterPro" id="IPR029063">
    <property type="entry name" value="SAM-dependent_MTases_sf"/>
</dbReference>
<accession>A0A9W6W884</accession>
<gene>
    <name evidence="1" type="ORF">Afil01_21360</name>
</gene>
<protein>
    <recommendedName>
        <fullName evidence="3">Class I SAM-dependent methyltransferase</fullName>
    </recommendedName>
</protein>
<dbReference type="EMBL" id="BSTX01000001">
    <property type="protein sequence ID" value="GLZ77329.1"/>
    <property type="molecule type" value="Genomic_DNA"/>
</dbReference>
<evidence type="ECO:0000313" key="1">
    <source>
        <dbReference type="EMBL" id="GLZ77329.1"/>
    </source>
</evidence>
<dbReference type="SUPFAM" id="SSF53335">
    <property type="entry name" value="S-adenosyl-L-methionine-dependent methyltransferases"/>
    <property type="match status" value="1"/>
</dbReference>